<dbReference type="InterPro" id="IPR023419">
    <property type="entry name" value="Transthyretin_CS"/>
</dbReference>
<comment type="subunit">
    <text evidence="4 8">Homotetramer.</text>
</comment>
<keyword evidence="6 8" id="KW-0378">Hydrolase</keyword>
<dbReference type="PANTHER" id="PTHR10395:SF7">
    <property type="entry name" value="5-HYDROXYISOURATE HYDROLASE"/>
    <property type="match status" value="1"/>
</dbReference>
<evidence type="ECO:0000256" key="2">
    <source>
        <dbReference type="ARBA" id="ARBA00002704"/>
    </source>
</evidence>
<feature type="chain" id="PRO_5037344075" description="5-hydroxyisourate hydrolase" evidence="9">
    <location>
        <begin position="25"/>
        <end position="142"/>
    </location>
</feature>
<evidence type="ECO:0000313" key="12">
    <source>
        <dbReference type="Proteomes" id="UP000680067"/>
    </source>
</evidence>
<sequence>MKITDLKLWLISAVLSCTAVSAMAADTNPVSVHVLDLQTGQPTPGVQVEIEMHTKNGAWQPVGKGQTDENGRIRSLIAQDAIANWAAGEYRVVFKTGDYYRTKKQATFFPEIPVVFQVEDQKAHYHIPLLLSPFGFSTYRGN</sequence>
<evidence type="ECO:0000256" key="7">
    <source>
        <dbReference type="PIRSR" id="PIRSR600895-51"/>
    </source>
</evidence>
<proteinExistence type="inferred from homology"/>
<dbReference type="GO" id="GO:0006144">
    <property type="term" value="P:purine nucleobase metabolic process"/>
    <property type="evidence" value="ECO:0007669"/>
    <property type="project" value="UniProtKB-KW"/>
</dbReference>
<dbReference type="PRINTS" id="PR00189">
    <property type="entry name" value="TRNSTHYRETIN"/>
</dbReference>
<dbReference type="EC" id="3.5.2.17" evidence="8"/>
<dbReference type="RefSeq" id="WP_212686988.1">
    <property type="nucleotide sequence ID" value="NZ_JAGSPN010000003.1"/>
</dbReference>
<dbReference type="InterPro" id="IPR036817">
    <property type="entry name" value="Transthyretin/HIU_hydrolase_sf"/>
</dbReference>
<evidence type="ECO:0000256" key="8">
    <source>
        <dbReference type="RuleBase" id="RU361270"/>
    </source>
</evidence>
<accession>A0A941DKI1</accession>
<comment type="function">
    <text evidence="2">Catalyzes the hydrolysis of 5-hydroxyisourate (HIU) to 2-oxo-4-hydroxy-4-carboxy-5-ureidoimidazoline (OHCU).</text>
</comment>
<keyword evidence="12" id="KW-1185">Reference proteome</keyword>
<dbReference type="Proteomes" id="UP000680067">
    <property type="component" value="Unassembled WGS sequence"/>
</dbReference>
<dbReference type="Pfam" id="PF00576">
    <property type="entry name" value="Transthyretin"/>
    <property type="match status" value="1"/>
</dbReference>
<evidence type="ECO:0000256" key="5">
    <source>
        <dbReference type="ARBA" id="ARBA00022631"/>
    </source>
</evidence>
<dbReference type="SUPFAM" id="SSF49472">
    <property type="entry name" value="Transthyretin (synonym: prealbumin)"/>
    <property type="match status" value="1"/>
</dbReference>
<dbReference type="Gene3D" id="2.60.40.180">
    <property type="entry name" value="Transthyretin/hydroxyisourate hydrolase domain"/>
    <property type="match status" value="1"/>
</dbReference>
<dbReference type="InterPro" id="IPR023416">
    <property type="entry name" value="Transthyretin/HIU_hydrolase_d"/>
</dbReference>
<evidence type="ECO:0000313" key="11">
    <source>
        <dbReference type="EMBL" id="MBR7781635.1"/>
    </source>
</evidence>
<evidence type="ECO:0000256" key="6">
    <source>
        <dbReference type="ARBA" id="ARBA00022801"/>
    </source>
</evidence>
<dbReference type="NCBIfam" id="TIGR02962">
    <property type="entry name" value="hdxy_isourate"/>
    <property type="match status" value="1"/>
</dbReference>
<gene>
    <name evidence="11" type="primary">uraH</name>
    <name evidence="11" type="ORF">KDM89_05760</name>
</gene>
<name>A0A941DKI1_9BURK</name>
<dbReference type="AlphaFoldDB" id="A0A941DKI1"/>
<keyword evidence="9" id="KW-0732">Signal</keyword>
<dbReference type="InterPro" id="IPR000895">
    <property type="entry name" value="Transthyretin/HIU_hydrolase"/>
</dbReference>
<dbReference type="PROSITE" id="PS00769">
    <property type="entry name" value="TRANSTHYRETIN_2"/>
    <property type="match status" value="1"/>
</dbReference>
<dbReference type="InterPro" id="IPR014306">
    <property type="entry name" value="Hydroxyisourate_hydrolase"/>
</dbReference>
<comment type="caution">
    <text evidence="11">The sequence shown here is derived from an EMBL/GenBank/DDBJ whole genome shotgun (WGS) entry which is preliminary data.</text>
</comment>
<evidence type="ECO:0000259" key="10">
    <source>
        <dbReference type="SMART" id="SM00095"/>
    </source>
</evidence>
<keyword evidence="5 8" id="KW-0659">Purine metabolism</keyword>
<dbReference type="PANTHER" id="PTHR10395">
    <property type="entry name" value="URICASE AND TRANSTHYRETIN-RELATED"/>
    <property type="match status" value="1"/>
</dbReference>
<evidence type="ECO:0000256" key="1">
    <source>
        <dbReference type="ARBA" id="ARBA00001043"/>
    </source>
</evidence>
<reference evidence="11" key="1">
    <citation type="submission" date="2021-04" db="EMBL/GenBank/DDBJ databases">
        <title>novel species isolated from subtropical streams in China.</title>
        <authorList>
            <person name="Lu H."/>
        </authorList>
    </citation>
    <scope>NUCLEOTIDE SEQUENCE</scope>
    <source>
        <strain evidence="11">LFS511W</strain>
    </source>
</reference>
<evidence type="ECO:0000256" key="3">
    <source>
        <dbReference type="ARBA" id="ARBA00009850"/>
    </source>
</evidence>
<evidence type="ECO:0000256" key="9">
    <source>
        <dbReference type="SAM" id="SignalP"/>
    </source>
</evidence>
<feature type="binding site" evidence="7">
    <location>
        <position position="33"/>
    </location>
    <ligand>
        <name>substrate</name>
    </ligand>
</feature>
<protein>
    <recommendedName>
        <fullName evidence="8">5-hydroxyisourate hydrolase</fullName>
        <shortName evidence="8">HIU hydrolase</shortName>
        <shortName evidence="8">HIUHase</shortName>
        <ecNumber evidence="8">3.5.2.17</ecNumber>
    </recommendedName>
</protein>
<dbReference type="SMART" id="SM00095">
    <property type="entry name" value="TR_THY"/>
    <property type="match status" value="1"/>
</dbReference>
<feature type="signal peptide" evidence="9">
    <location>
        <begin position="1"/>
        <end position="24"/>
    </location>
</feature>
<evidence type="ECO:0000256" key="4">
    <source>
        <dbReference type="ARBA" id="ARBA00011881"/>
    </source>
</evidence>
<comment type="similarity">
    <text evidence="3 8">Belongs to the transthyretin family. 5-hydroxyisourate hydrolase subfamily.</text>
</comment>
<feature type="binding site" evidence="7">
    <location>
        <position position="139"/>
    </location>
    <ligand>
        <name>substrate</name>
    </ligand>
</feature>
<organism evidence="11 12">
    <name type="scientific">Undibacterium luofuense</name>
    <dbReference type="NCBI Taxonomy" id="2828733"/>
    <lineage>
        <taxon>Bacteria</taxon>
        <taxon>Pseudomonadati</taxon>
        <taxon>Pseudomonadota</taxon>
        <taxon>Betaproteobacteria</taxon>
        <taxon>Burkholderiales</taxon>
        <taxon>Oxalobacteraceae</taxon>
        <taxon>Undibacterium</taxon>
    </lineage>
</organism>
<feature type="binding site" evidence="7">
    <location>
        <position position="72"/>
    </location>
    <ligand>
        <name>substrate</name>
    </ligand>
</feature>
<feature type="domain" description="Transthyretin/hydroxyisourate hydrolase" evidence="10">
    <location>
        <begin position="25"/>
        <end position="142"/>
    </location>
</feature>
<dbReference type="CDD" id="cd05822">
    <property type="entry name" value="TLP_HIUase"/>
    <property type="match status" value="1"/>
</dbReference>
<dbReference type="EMBL" id="JAGSPN010000003">
    <property type="protein sequence ID" value="MBR7781635.1"/>
    <property type="molecule type" value="Genomic_DNA"/>
</dbReference>
<dbReference type="GO" id="GO:0033971">
    <property type="term" value="F:hydroxyisourate hydrolase activity"/>
    <property type="evidence" value="ECO:0007669"/>
    <property type="project" value="UniProtKB-EC"/>
</dbReference>
<comment type="catalytic activity">
    <reaction evidence="1 8">
        <text>5-hydroxyisourate + H2O = 5-hydroxy-2-oxo-4-ureido-2,5-dihydro-1H-imidazole-5-carboxylate + H(+)</text>
        <dbReference type="Rhea" id="RHEA:23736"/>
        <dbReference type="ChEBI" id="CHEBI:15377"/>
        <dbReference type="ChEBI" id="CHEBI:15378"/>
        <dbReference type="ChEBI" id="CHEBI:18072"/>
        <dbReference type="ChEBI" id="CHEBI:58639"/>
        <dbReference type="EC" id="3.5.2.17"/>
    </reaction>
</comment>